<dbReference type="Proteomes" id="UP001166286">
    <property type="component" value="Unassembled WGS sequence"/>
</dbReference>
<organism evidence="1 2">
    <name type="scientific">Cladonia borealis</name>
    <dbReference type="NCBI Taxonomy" id="184061"/>
    <lineage>
        <taxon>Eukaryota</taxon>
        <taxon>Fungi</taxon>
        <taxon>Dikarya</taxon>
        <taxon>Ascomycota</taxon>
        <taxon>Pezizomycotina</taxon>
        <taxon>Lecanoromycetes</taxon>
        <taxon>OSLEUM clade</taxon>
        <taxon>Lecanoromycetidae</taxon>
        <taxon>Lecanorales</taxon>
        <taxon>Lecanorineae</taxon>
        <taxon>Cladoniaceae</taxon>
        <taxon>Cladonia</taxon>
    </lineage>
</organism>
<dbReference type="AlphaFoldDB" id="A0AA39R5H2"/>
<name>A0AA39R5H2_9LECA</name>
<dbReference type="EMBL" id="JAFEKC020000006">
    <property type="protein sequence ID" value="KAK0514009.1"/>
    <property type="molecule type" value="Genomic_DNA"/>
</dbReference>
<proteinExistence type="predicted"/>
<reference evidence="1" key="1">
    <citation type="submission" date="2023-03" db="EMBL/GenBank/DDBJ databases">
        <title>Complete genome of Cladonia borealis.</title>
        <authorList>
            <person name="Park H."/>
        </authorList>
    </citation>
    <scope>NUCLEOTIDE SEQUENCE</scope>
    <source>
        <strain evidence="1">ANT050790</strain>
    </source>
</reference>
<accession>A0AA39R5H2</accession>
<gene>
    <name evidence="1" type="ORF">JMJ35_003731</name>
</gene>
<evidence type="ECO:0000313" key="2">
    <source>
        <dbReference type="Proteomes" id="UP001166286"/>
    </source>
</evidence>
<evidence type="ECO:0000313" key="1">
    <source>
        <dbReference type="EMBL" id="KAK0514009.1"/>
    </source>
</evidence>
<protein>
    <submittedName>
        <fullName evidence="1">Uncharacterized protein</fullName>
    </submittedName>
</protein>
<sequence length="219" mass="24320">MEDIPDSEEDRGRSRSDQFLAAAKETARRSSVAVTNFTKAVDERNQRLSNLLHDLTLKITETDAQLRGSLLNVLTKSYLTHLTEQCIVYNVAKSSIDQSRQLVGHYNQICQQIAAAEGGLRFDSGAEGDIQALQKVLHSQGEKAKFEIDYIVRGSSKSVKGPCDINASATSDDLWSRFAVPSKDDRKAVRDKGESWATAAEHIHKGVQRIVKYLPEDSE</sequence>
<keyword evidence="2" id="KW-1185">Reference proteome</keyword>
<comment type="caution">
    <text evidence="1">The sequence shown here is derived from an EMBL/GenBank/DDBJ whole genome shotgun (WGS) entry which is preliminary data.</text>
</comment>